<dbReference type="Proteomes" id="UP000250043">
    <property type="component" value="Unassembled WGS sequence"/>
</dbReference>
<protein>
    <recommendedName>
        <fullName evidence="1">F-box domain-containing protein</fullName>
    </recommendedName>
</protein>
<feature type="domain" description="F-box" evidence="1">
    <location>
        <begin position="17"/>
        <end position="68"/>
    </location>
</feature>
<evidence type="ECO:0000313" key="2">
    <source>
        <dbReference type="EMBL" id="OCH92360.1"/>
    </source>
</evidence>
<dbReference type="EMBL" id="KV722370">
    <property type="protein sequence ID" value="OCH92360.1"/>
    <property type="molecule type" value="Genomic_DNA"/>
</dbReference>
<accession>A0A8E2B1Z5</accession>
<dbReference type="Pfam" id="PF12937">
    <property type="entry name" value="F-box-like"/>
    <property type="match status" value="1"/>
</dbReference>
<keyword evidence="3" id="KW-1185">Reference proteome</keyword>
<dbReference type="OrthoDB" id="2751365at2759"/>
<feature type="non-terminal residue" evidence="2">
    <location>
        <position position="78"/>
    </location>
</feature>
<evidence type="ECO:0000313" key="3">
    <source>
        <dbReference type="Proteomes" id="UP000250043"/>
    </source>
</evidence>
<dbReference type="AlphaFoldDB" id="A0A8E2B1Z5"/>
<dbReference type="InterPro" id="IPR001810">
    <property type="entry name" value="F-box_dom"/>
</dbReference>
<sequence>SSARVQARAHPALGVYDILCNIFEELASTASISNAYQDMIEIRRTLARAARVCKAFYEPALKILWKELNSLMPLLQLL</sequence>
<name>A0A8E2B1Z5_9APHY</name>
<organism evidence="2 3">
    <name type="scientific">Obba rivulosa</name>
    <dbReference type="NCBI Taxonomy" id="1052685"/>
    <lineage>
        <taxon>Eukaryota</taxon>
        <taxon>Fungi</taxon>
        <taxon>Dikarya</taxon>
        <taxon>Basidiomycota</taxon>
        <taxon>Agaricomycotina</taxon>
        <taxon>Agaricomycetes</taxon>
        <taxon>Polyporales</taxon>
        <taxon>Gelatoporiaceae</taxon>
        <taxon>Obba</taxon>
    </lineage>
</organism>
<reference evidence="2 3" key="1">
    <citation type="submission" date="2016-07" db="EMBL/GenBank/DDBJ databases">
        <title>Draft genome of the white-rot fungus Obba rivulosa 3A-2.</title>
        <authorList>
            <consortium name="DOE Joint Genome Institute"/>
            <person name="Miettinen O."/>
            <person name="Riley R."/>
            <person name="Acob R."/>
            <person name="Barry K."/>
            <person name="Cullen D."/>
            <person name="De Vries R."/>
            <person name="Hainaut M."/>
            <person name="Hatakka A."/>
            <person name="Henrissat B."/>
            <person name="Hilden K."/>
            <person name="Kuo R."/>
            <person name="Labutti K."/>
            <person name="Lipzen A."/>
            <person name="Makela M.R."/>
            <person name="Sandor L."/>
            <person name="Spatafora J.W."/>
            <person name="Grigoriev I.V."/>
            <person name="Hibbett D.S."/>
        </authorList>
    </citation>
    <scope>NUCLEOTIDE SEQUENCE [LARGE SCALE GENOMIC DNA]</scope>
    <source>
        <strain evidence="2 3">3A-2</strain>
    </source>
</reference>
<feature type="non-terminal residue" evidence="2">
    <location>
        <position position="1"/>
    </location>
</feature>
<gene>
    <name evidence="2" type="ORF">OBBRIDRAFT_717559</name>
</gene>
<proteinExistence type="predicted"/>
<evidence type="ECO:0000259" key="1">
    <source>
        <dbReference type="Pfam" id="PF12937"/>
    </source>
</evidence>